<evidence type="ECO:0000259" key="10">
    <source>
        <dbReference type="PROSITE" id="PS50893"/>
    </source>
</evidence>
<keyword evidence="1" id="KW-0813">Transport</keyword>
<dbReference type="GO" id="GO:0015420">
    <property type="term" value="F:ABC-type vitamin B12 transporter activity"/>
    <property type="evidence" value="ECO:0007669"/>
    <property type="project" value="UniProtKB-EC"/>
</dbReference>
<feature type="domain" description="ABC transporter" evidence="10">
    <location>
        <begin position="4"/>
        <end position="238"/>
    </location>
</feature>
<proteinExistence type="predicted"/>
<sequence>MIKLKVKDVEFSYGSVEVLRDVCIELSESEVLGVVGPNGAGKSTLIRCIDRILKPRHGTILLDGRDIKEMHQMEIAKKIGYIPQSASHIFPATVFDTVLMGRRPHIGWRSSEKDTEMVLETLQLLNIEEFAMRDINELSGGQQQKVFIARALTQEPDVLLLDEPTSNLDIRHQLEVMDIIKNIVRERGISAIMAIHDLNLASRYADRIVMMNSGKIFAAGNPASVLTSENIKQVYGVEVKVNNHDERPYIVPIRPVRQNGGEMRCEVSVPQTSNLTPNSWR</sequence>
<dbReference type="AlphaFoldDB" id="A0A7G9Z0N1"/>
<dbReference type="CDD" id="cd03214">
    <property type="entry name" value="ABC_Iron-Siderophores_B12_Hemin"/>
    <property type="match status" value="1"/>
</dbReference>
<evidence type="ECO:0000256" key="3">
    <source>
        <dbReference type="ARBA" id="ARBA00022840"/>
    </source>
</evidence>
<comment type="function">
    <text evidence="6">Required for corrinoid utilization. Probably part of the ABC transporter complex BtuCDF involved in cobalamin (vitamin B12) import. Probably responsible for energy coupling to the transport system.</text>
</comment>
<evidence type="ECO:0000256" key="5">
    <source>
        <dbReference type="ARBA" id="ARBA00050590"/>
    </source>
</evidence>
<dbReference type="InterPro" id="IPR003593">
    <property type="entry name" value="AAA+_ATPase"/>
</dbReference>
<accession>A0A7G9Z0N1</accession>
<evidence type="ECO:0000256" key="2">
    <source>
        <dbReference type="ARBA" id="ARBA00022741"/>
    </source>
</evidence>
<dbReference type="InterPro" id="IPR003439">
    <property type="entry name" value="ABC_transporter-like_ATP-bd"/>
</dbReference>
<dbReference type="Gene3D" id="3.40.50.300">
    <property type="entry name" value="P-loop containing nucleotide triphosphate hydrolases"/>
    <property type="match status" value="1"/>
</dbReference>
<dbReference type="EMBL" id="MT631552">
    <property type="protein sequence ID" value="QNO53815.1"/>
    <property type="molecule type" value="Genomic_DNA"/>
</dbReference>
<name>A0A7G9Z0N1_9EURY</name>
<organism evidence="11">
    <name type="scientific">Candidatus Methanophagaceae archaeon ANME-1 ERB6</name>
    <dbReference type="NCBI Taxonomy" id="2759912"/>
    <lineage>
        <taxon>Archaea</taxon>
        <taxon>Methanobacteriati</taxon>
        <taxon>Methanobacteriota</taxon>
        <taxon>Stenosarchaea group</taxon>
        <taxon>Methanomicrobia</taxon>
        <taxon>Candidatus Methanophagales</taxon>
        <taxon>Candidatus Methanophagaceae</taxon>
    </lineage>
</organism>
<evidence type="ECO:0000256" key="4">
    <source>
        <dbReference type="ARBA" id="ARBA00022967"/>
    </source>
</evidence>
<dbReference type="InterPro" id="IPR017871">
    <property type="entry name" value="ABC_transporter-like_CS"/>
</dbReference>
<dbReference type="FunFam" id="3.40.50.300:FF:000134">
    <property type="entry name" value="Iron-enterobactin ABC transporter ATP-binding protein"/>
    <property type="match status" value="1"/>
</dbReference>
<evidence type="ECO:0000256" key="9">
    <source>
        <dbReference type="ARBA" id="ARBA00077139"/>
    </source>
</evidence>
<keyword evidence="4" id="KW-1278">Translocase</keyword>
<evidence type="ECO:0000313" key="11">
    <source>
        <dbReference type="EMBL" id="QNO53815.1"/>
    </source>
</evidence>
<dbReference type="SMART" id="SM00382">
    <property type="entry name" value="AAA"/>
    <property type="match status" value="1"/>
</dbReference>
<dbReference type="Pfam" id="PF00005">
    <property type="entry name" value="ABC_tran"/>
    <property type="match status" value="1"/>
</dbReference>
<dbReference type="PROSITE" id="PS00211">
    <property type="entry name" value="ABC_TRANSPORTER_1"/>
    <property type="match status" value="1"/>
</dbReference>
<keyword evidence="3 11" id="KW-0067">ATP-binding</keyword>
<evidence type="ECO:0000256" key="6">
    <source>
        <dbReference type="ARBA" id="ARBA00058960"/>
    </source>
</evidence>
<comment type="catalytic activity">
    <reaction evidence="5">
        <text>an R-cob(III)alamin(out) + ATP + H2O = an R-cob(III)alamin(in) + ADP + phosphate + H(+)</text>
        <dbReference type="Rhea" id="RHEA:17873"/>
        <dbReference type="ChEBI" id="CHEBI:15377"/>
        <dbReference type="ChEBI" id="CHEBI:15378"/>
        <dbReference type="ChEBI" id="CHEBI:30616"/>
        <dbReference type="ChEBI" id="CHEBI:43474"/>
        <dbReference type="ChEBI" id="CHEBI:140785"/>
        <dbReference type="ChEBI" id="CHEBI:456216"/>
        <dbReference type="EC" id="7.6.2.8"/>
    </reaction>
</comment>
<dbReference type="GO" id="GO:0005524">
    <property type="term" value="F:ATP binding"/>
    <property type="evidence" value="ECO:0007669"/>
    <property type="project" value="UniProtKB-KW"/>
</dbReference>
<dbReference type="InterPro" id="IPR027417">
    <property type="entry name" value="P-loop_NTPase"/>
</dbReference>
<dbReference type="GO" id="GO:0016887">
    <property type="term" value="F:ATP hydrolysis activity"/>
    <property type="evidence" value="ECO:0007669"/>
    <property type="project" value="InterPro"/>
</dbReference>
<gene>
    <name evidence="11" type="primary">btuD</name>
    <name evidence="11" type="ORF">LLJJBFGJ_00007</name>
</gene>
<dbReference type="PROSITE" id="PS50893">
    <property type="entry name" value="ABC_TRANSPORTER_2"/>
    <property type="match status" value="1"/>
</dbReference>
<keyword evidence="2" id="KW-0547">Nucleotide-binding</keyword>
<dbReference type="PANTHER" id="PTHR42794:SF1">
    <property type="entry name" value="HEMIN IMPORT ATP-BINDING PROTEIN HMUV"/>
    <property type="match status" value="1"/>
</dbReference>
<evidence type="ECO:0000256" key="8">
    <source>
        <dbReference type="ARBA" id="ARBA00073649"/>
    </source>
</evidence>
<evidence type="ECO:0000256" key="1">
    <source>
        <dbReference type="ARBA" id="ARBA00022448"/>
    </source>
</evidence>
<dbReference type="SUPFAM" id="SSF52540">
    <property type="entry name" value="P-loop containing nucleoside triphosphate hydrolases"/>
    <property type="match status" value="1"/>
</dbReference>
<dbReference type="PANTHER" id="PTHR42794">
    <property type="entry name" value="HEMIN IMPORT ATP-BINDING PROTEIN HMUV"/>
    <property type="match status" value="1"/>
</dbReference>
<reference evidence="11" key="1">
    <citation type="submission" date="2020-06" db="EMBL/GenBank/DDBJ databases">
        <title>Unique genomic features of the anaerobic methanotrophic archaea.</title>
        <authorList>
            <person name="Chadwick G.L."/>
            <person name="Skennerton C.T."/>
            <person name="Laso-Perez R."/>
            <person name="Leu A.O."/>
            <person name="Speth D.R."/>
            <person name="Yu H."/>
            <person name="Morgan-Lang C."/>
            <person name="Hatzenpichler R."/>
            <person name="Goudeau D."/>
            <person name="Malmstrom R."/>
            <person name="Brazelton W.J."/>
            <person name="Woyke T."/>
            <person name="Hallam S.J."/>
            <person name="Tyson G.W."/>
            <person name="Wegener G."/>
            <person name="Boetius A."/>
            <person name="Orphan V."/>
        </authorList>
    </citation>
    <scope>NUCLEOTIDE SEQUENCE</scope>
</reference>
<evidence type="ECO:0000256" key="7">
    <source>
        <dbReference type="ARBA" id="ARBA00066387"/>
    </source>
</evidence>
<dbReference type="EC" id="7.6.2.8" evidence="7"/>
<protein>
    <recommendedName>
        <fullName evidence="8">Cobalamin import ATP-binding protein BtuD</fullName>
        <ecNumber evidence="7">7.6.2.8</ecNumber>
    </recommendedName>
    <alternativeName>
        <fullName evidence="9">Vitamin B12-transporting ATPase</fullName>
    </alternativeName>
</protein>